<comment type="caution">
    <text evidence="2">The sequence shown here is derived from an EMBL/GenBank/DDBJ whole genome shotgun (WGS) entry which is preliminary data.</text>
</comment>
<feature type="transmembrane region" description="Helical" evidence="1">
    <location>
        <begin position="12"/>
        <end position="35"/>
    </location>
</feature>
<keyword evidence="1" id="KW-1133">Transmembrane helix</keyword>
<name>A0A6H9V868_9ACTN</name>
<dbReference type="AlphaFoldDB" id="A0A6H9V868"/>
<dbReference type="EMBL" id="VZRB01000003">
    <property type="protein sequence ID" value="KAB1149221.1"/>
    <property type="molecule type" value="Genomic_DNA"/>
</dbReference>
<dbReference type="Proteomes" id="UP000442707">
    <property type="component" value="Unassembled WGS sequence"/>
</dbReference>
<reference evidence="2 3" key="1">
    <citation type="submission" date="2019-09" db="EMBL/GenBank/DDBJ databases">
        <title>Screening of Novel Bioactive Compounds from Soil-Associated.</title>
        <authorList>
            <person name="Zhao S."/>
        </authorList>
    </citation>
    <scope>NUCLEOTIDE SEQUENCE [LARGE SCALE GENOMIC DNA]</scope>
    <source>
        <strain evidence="2 3">HIT-DPA4</strain>
    </source>
</reference>
<sequence length="374" mass="39281">MTSTTRELTRGQAVVLGAAAVAMAVVGGFGAWGTYTNAVSAFHRQATAAGVVAAGEGLTLILALIMLGRTMLNQSSPTVVRGGMWLAPLSASCIGVTIASDAREAAVYAVTPLAMSGAAEGLGFIARSIVVYTTGVDAEVMRRNADSARQLAFNRAVADGHPDKRKQKWAVRRYWRLARHVGVGDTELGAGLVDVQRVRVREGADAALASMYGTAPAATVAQKTTVDRSASATEILRARFAEMDPADAIRLARDARPDAPPTELASMLVTYGVPVDAVAVALVLGQQPPEYEVTRPDAAVAPQVRELAALNLQGAIEEAATALGEAASPRDIAEHLERNRRLVVPENHIRMALSRAAKKVEPETPAKPMEGGYA</sequence>
<keyword evidence="3" id="KW-1185">Reference proteome</keyword>
<protein>
    <recommendedName>
        <fullName evidence="4">Conjugal transfer protein</fullName>
    </recommendedName>
</protein>
<evidence type="ECO:0000313" key="2">
    <source>
        <dbReference type="EMBL" id="KAB1149221.1"/>
    </source>
</evidence>
<dbReference type="RefSeq" id="WP_150945070.1">
    <property type="nucleotide sequence ID" value="NZ_VZRB01000003.1"/>
</dbReference>
<keyword evidence="1" id="KW-0812">Transmembrane</keyword>
<organism evidence="2 3">
    <name type="scientific">Streptomyces luteolifulvus</name>
    <dbReference type="NCBI Taxonomy" id="2615112"/>
    <lineage>
        <taxon>Bacteria</taxon>
        <taxon>Bacillati</taxon>
        <taxon>Actinomycetota</taxon>
        <taxon>Actinomycetes</taxon>
        <taxon>Kitasatosporales</taxon>
        <taxon>Streptomycetaceae</taxon>
        <taxon>Streptomyces</taxon>
    </lineage>
</organism>
<evidence type="ECO:0000256" key="1">
    <source>
        <dbReference type="SAM" id="Phobius"/>
    </source>
</evidence>
<gene>
    <name evidence="2" type="ORF">F7R91_05540</name>
</gene>
<proteinExistence type="predicted"/>
<evidence type="ECO:0000313" key="3">
    <source>
        <dbReference type="Proteomes" id="UP000442707"/>
    </source>
</evidence>
<accession>A0A6H9V868</accession>
<feature type="transmembrane region" description="Helical" evidence="1">
    <location>
        <begin position="47"/>
        <end position="67"/>
    </location>
</feature>
<keyword evidence="1" id="KW-0472">Membrane</keyword>
<evidence type="ECO:0008006" key="4">
    <source>
        <dbReference type="Google" id="ProtNLM"/>
    </source>
</evidence>